<name>A0A2R5L4C1_9ACAR</name>
<dbReference type="EMBL" id="GGLE01000220">
    <property type="protein sequence ID" value="MBY04346.1"/>
    <property type="molecule type" value="Transcribed_RNA"/>
</dbReference>
<dbReference type="PROSITE" id="PS50157">
    <property type="entry name" value="ZINC_FINGER_C2H2_2"/>
    <property type="match status" value="1"/>
</dbReference>
<sequence length="88" mass="10491">MILHSSSALRRHEQIHVPFRAKFTCQVCNMTISRKDHLWRHLRRKHGVHQGTINVESLKCPFCNERLLNMTMLMIHVEQCHPHIDNKD</sequence>
<evidence type="ECO:0000259" key="2">
    <source>
        <dbReference type="PROSITE" id="PS50157"/>
    </source>
</evidence>
<accession>A0A2R5L4C1</accession>
<evidence type="ECO:0000256" key="1">
    <source>
        <dbReference type="PROSITE-ProRule" id="PRU00042"/>
    </source>
</evidence>
<protein>
    <recommendedName>
        <fullName evidence="2">C2H2-type domain-containing protein</fullName>
    </recommendedName>
</protein>
<proteinExistence type="predicted"/>
<dbReference type="GO" id="GO:0008270">
    <property type="term" value="F:zinc ion binding"/>
    <property type="evidence" value="ECO:0007669"/>
    <property type="project" value="UniProtKB-KW"/>
</dbReference>
<organism evidence="3">
    <name type="scientific">Ornithodoros turicata</name>
    <dbReference type="NCBI Taxonomy" id="34597"/>
    <lineage>
        <taxon>Eukaryota</taxon>
        <taxon>Metazoa</taxon>
        <taxon>Ecdysozoa</taxon>
        <taxon>Arthropoda</taxon>
        <taxon>Chelicerata</taxon>
        <taxon>Arachnida</taxon>
        <taxon>Acari</taxon>
        <taxon>Parasitiformes</taxon>
        <taxon>Ixodida</taxon>
        <taxon>Ixodoidea</taxon>
        <taxon>Argasidae</taxon>
        <taxon>Ornithodorinae</taxon>
        <taxon>Ornithodoros</taxon>
    </lineage>
</organism>
<dbReference type="InterPro" id="IPR013087">
    <property type="entry name" value="Znf_C2H2_type"/>
</dbReference>
<dbReference type="InterPro" id="IPR036236">
    <property type="entry name" value="Znf_C2H2_sf"/>
</dbReference>
<dbReference type="AlphaFoldDB" id="A0A2R5L4C1"/>
<keyword evidence="1" id="KW-0862">Zinc</keyword>
<evidence type="ECO:0000313" key="3">
    <source>
        <dbReference type="EMBL" id="MBY04346.1"/>
    </source>
</evidence>
<dbReference type="Gene3D" id="3.30.160.60">
    <property type="entry name" value="Classic Zinc Finger"/>
    <property type="match status" value="1"/>
</dbReference>
<dbReference type="SUPFAM" id="SSF57667">
    <property type="entry name" value="beta-beta-alpha zinc fingers"/>
    <property type="match status" value="1"/>
</dbReference>
<keyword evidence="1" id="KW-0479">Metal-binding</keyword>
<feature type="domain" description="C2H2-type" evidence="2">
    <location>
        <begin position="23"/>
        <end position="54"/>
    </location>
</feature>
<reference evidence="3" key="1">
    <citation type="submission" date="2018-03" db="EMBL/GenBank/DDBJ databases">
        <title>The relapsing fever spirochete Borrelia turicatae persists in the highly oxidative environment of its soft-bodied tick vector.</title>
        <authorList>
            <person name="Bourret T.J."/>
            <person name="Boyle W.K."/>
            <person name="Valenzuela J.G."/>
            <person name="Oliveira F."/>
            <person name="Lopez J.E."/>
        </authorList>
    </citation>
    <scope>NUCLEOTIDE SEQUENCE</scope>
    <source>
        <strain evidence="3">Kansas strain/isolate</strain>
        <tissue evidence="3">Salivary glands</tissue>
    </source>
</reference>
<keyword evidence="1" id="KW-0863">Zinc-finger</keyword>
<dbReference type="SMART" id="SM00355">
    <property type="entry name" value="ZnF_C2H2"/>
    <property type="match status" value="2"/>
</dbReference>
<dbReference type="PROSITE" id="PS00028">
    <property type="entry name" value="ZINC_FINGER_C2H2_1"/>
    <property type="match status" value="2"/>
</dbReference>